<dbReference type="EMBL" id="HBUF01472078">
    <property type="protein sequence ID" value="CAG6744645.1"/>
    <property type="molecule type" value="Transcribed_RNA"/>
</dbReference>
<sequence length="116" mass="13562">MIKLGDCIKEYLFWQFLRFQSNYRHEKGFLAKGPIVLDLKCGYMVAVNVPNSKGARTTNTVSTYLIFSRIIPYLKMIHSLEEANPTGSYDMISHQFISTNAIEFYEHRKIEKYDII</sequence>
<dbReference type="AlphaFoldDB" id="A0A8D9EAI9"/>
<proteinExistence type="predicted"/>
<organism evidence="1">
    <name type="scientific">Cacopsylla melanoneura</name>
    <dbReference type="NCBI Taxonomy" id="428564"/>
    <lineage>
        <taxon>Eukaryota</taxon>
        <taxon>Metazoa</taxon>
        <taxon>Ecdysozoa</taxon>
        <taxon>Arthropoda</taxon>
        <taxon>Hexapoda</taxon>
        <taxon>Insecta</taxon>
        <taxon>Pterygota</taxon>
        <taxon>Neoptera</taxon>
        <taxon>Paraneoptera</taxon>
        <taxon>Hemiptera</taxon>
        <taxon>Sternorrhyncha</taxon>
        <taxon>Psylloidea</taxon>
        <taxon>Psyllidae</taxon>
        <taxon>Psyllinae</taxon>
        <taxon>Cacopsylla</taxon>
    </lineage>
</organism>
<accession>A0A8D9EAI9</accession>
<name>A0A8D9EAI9_9HEMI</name>
<evidence type="ECO:0000313" key="1">
    <source>
        <dbReference type="EMBL" id="CAG6744645.1"/>
    </source>
</evidence>
<reference evidence="1" key="1">
    <citation type="submission" date="2021-05" db="EMBL/GenBank/DDBJ databases">
        <authorList>
            <person name="Alioto T."/>
            <person name="Alioto T."/>
            <person name="Gomez Garrido J."/>
        </authorList>
    </citation>
    <scope>NUCLEOTIDE SEQUENCE</scope>
</reference>
<protein>
    <submittedName>
        <fullName evidence="1">Uncharacterized protein</fullName>
    </submittedName>
</protein>